<dbReference type="STRING" id="318464.IO99_01635"/>
<keyword evidence="1" id="KW-0812">Transmembrane</keyword>
<dbReference type="InterPro" id="IPR014245">
    <property type="entry name" value="Spore_III_AF"/>
</dbReference>
<reference evidence="2 3" key="1">
    <citation type="submission" date="2014-07" db="EMBL/GenBank/DDBJ databases">
        <title>Draft genome of Clostridium sulfidigenes 113A isolated from sediments associated with methane hydrate from Krishna Godavari basin.</title>
        <authorList>
            <person name="Honkalas V.S."/>
            <person name="Dabir A.P."/>
            <person name="Arora P."/>
            <person name="Dhakephalkar P.K."/>
        </authorList>
    </citation>
    <scope>NUCLEOTIDE SEQUENCE [LARGE SCALE GENOMIC DNA]</scope>
    <source>
        <strain evidence="2 3">113A</strain>
    </source>
</reference>
<proteinExistence type="predicted"/>
<dbReference type="RefSeq" id="WP_035129360.1">
    <property type="nucleotide sequence ID" value="NZ_JPMD01000001.1"/>
</dbReference>
<keyword evidence="3" id="KW-1185">Reference proteome</keyword>
<evidence type="ECO:0000256" key="1">
    <source>
        <dbReference type="SAM" id="Phobius"/>
    </source>
</evidence>
<evidence type="ECO:0000313" key="2">
    <source>
        <dbReference type="EMBL" id="KEZ88887.1"/>
    </source>
</evidence>
<sequence>MIEALGKWIITICVAIFFSTAVQMILPDNSLKKYCNFVLGLIVFVVILSPILKIFNEELQVNKIIEESADLVFNDKGERNYEEYRQANINSTLERFKSNLEKQCVADLEKNFKGDRYSAKVDAAYDNENSIFLIERIEIGINDGSVERVKKVQIGDESVQVDNQDSSTDKKSMEVRNFISSTYDIDEENIYVYKLNNN</sequence>
<keyword evidence="1" id="KW-0472">Membrane</keyword>
<name>A0A084JIV3_9CLOT</name>
<dbReference type="AlphaFoldDB" id="A0A084JIV3"/>
<organism evidence="2 3">
    <name type="scientific">Clostridium sulfidigenes</name>
    <dbReference type="NCBI Taxonomy" id="318464"/>
    <lineage>
        <taxon>Bacteria</taxon>
        <taxon>Bacillati</taxon>
        <taxon>Bacillota</taxon>
        <taxon>Clostridia</taxon>
        <taxon>Eubacteriales</taxon>
        <taxon>Clostridiaceae</taxon>
        <taxon>Clostridium</taxon>
    </lineage>
</organism>
<dbReference type="EMBL" id="JPMD01000001">
    <property type="protein sequence ID" value="KEZ88887.1"/>
    <property type="molecule type" value="Genomic_DNA"/>
</dbReference>
<keyword evidence="1" id="KW-1133">Transmembrane helix</keyword>
<gene>
    <name evidence="2" type="ORF">IO99_01635</name>
</gene>
<dbReference type="eggNOG" id="ENOG503322G">
    <property type="taxonomic scope" value="Bacteria"/>
</dbReference>
<dbReference type="NCBIfam" id="TIGR02896">
    <property type="entry name" value="spore_III_AF"/>
    <property type="match status" value="1"/>
</dbReference>
<comment type="caution">
    <text evidence="2">The sequence shown here is derived from an EMBL/GenBank/DDBJ whole genome shotgun (WGS) entry which is preliminary data.</text>
</comment>
<evidence type="ECO:0000313" key="3">
    <source>
        <dbReference type="Proteomes" id="UP000028542"/>
    </source>
</evidence>
<dbReference type="Proteomes" id="UP000028542">
    <property type="component" value="Unassembled WGS sequence"/>
</dbReference>
<protein>
    <submittedName>
        <fullName evidence="2">Stage III sporulation protein AF</fullName>
    </submittedName>
</protein>
<feature type="transmembrane region" description="Helical" evidence="1">
    <location>
        <begin position="6"/>
        <end position="27"/>
    </location>
</feature>
<feature type="transmembrane region" description="Helical" evidence="1">
    <location>
        <begin position="34"/>
        <end position="55"/>
    </location>
</feature>
<dbReference type="Pfam" id="PF09581">
    <property type="entry name" value="Spore_III_AF"/>
    <property type="match status" value="1"/>
</dbReference>
<accession>A0A084JIV3</accession>